<sequence length="2599" mass="290350">MVKTNGSRIVNGNDRANDHMITLNIHLPHDNVVHSMQFDVQMLISDICHNIQQHLLITIDHELSEYGLFINDTQHTLRSYWLDPSKTLIYYALKNGDHVEYKNRYRPLKIRLLDGTVKTILADDSLIVAQLMVYICTKFGIANYDEYSLVYDIDMDNNTNASKTATLLRDRSLQRTDKKMEELRKKCHTDDDTLWLDQSKTLRQQNIDEESTVTLRRKYFFSDTNIDQRDPVQLNLLYVQCRNGIIDGTHPVTCDEAIQFSGLQCQIQFGDHDESKHKPGIIDIRDFLPKEYSKTKNVEKRIFVEHKKHKSLSALDGKVKYTQLCRALRTYGVTFFLVKEKMSGKNKLVPRLLGVTKESVVRVDERTKDFIQVWPLTHVKRWTASPNTFTLDFGDYASAYYSVQTHEGQQISQLIAGYIDIILKKRKDRDDNTMGDHIPDEEATIIEDIIAPGKATIIQPNRPPVDYVRQENVYSPPLIRGTFSENTNHADHQQKGEYFTSKIHEQPKSLSDIHRSNGCTTLFSTIENARNTANAIQSHLSHELTMEYTQQSQPISSITDHQRQHQYSIENRLDASRQLLTSTLSTINASTAHIIILTSDVNTNHHRNFDYNNSLSSTIVTITNNLNEFSKEINAYINLIDDKTNLIDQSRRLCITFNDLLICIKTLIESNYDSATRQNVLLTASRLGEINQDLIRCITNDFDCSINYQDKLLSLSKSVANTTALYVLKAKDIATNVQEQQVVNEIISTATQCALATSQLVACTKVVAATISSPLCQEQLIESARNVTRSIEAVLQSCLPPAIIESSYCELNEGGKTVRRTLGEFLLHIKLVTDSTEVRSERTFSPMINSQSKLFSHRMIAHDEIEELDEENEDRQHDESIDQILIASDQLFSSVGDTAEMVKQAKILAQATAQLVSSLRQQAESVDDDTNQQQRFLSAAKMLADATAQMVESAKICATKPHDAQFQYQLKKSVEELRLATNMATSDHIKRKVLKRVEQCAKHCASYATQCIAATSASAVTHKHHQSHQDLVQQCKVIADLIPHIVQSIRACMITPDSYACQSNLLNTCEDFLGPATHLTNLINAILPSIQDQSQILQLTNSSKQLSHGLNDLRPCLNRAQELCYSTPLDTEAIVESIELLDRQLKNVKQQINDGNIDIYNAQFNAICKHMNTIISQLINAVNQNDEKTLENCVHDVLQALRKLIVCTRHIIAASNDPQIQKNIIERLHDVLQHFTHFLCEAKKSIGTANEQNKLSHIAHNLFSALNSCTLKIASQRYLNEAIKQMSEYIYTLAGPFDRKLPLASIDSDEINRSAAMFNQATHDLVISTHTGGTQDLAQTSAHFSRAFGEFIGNGIDYVNHQQEDEKRSRLIISLKNVHTSSNQLLERAKSMSVEPITKENDIKYQLADAARAVTETINDVIKACLMTKSTVAMEHIECDNAVREMETSKILLQQSVSQSCTNYTYFEALDNVVENSKRLGEAMTHIASASKNTNHQLFVQAVREASKAVYGLVESSAQASYLIGISEIASTKGTDSIVDQVLFNRFVTSIRHACSDLSNPSIDRTDILTLATTIAKNTSALCNISRDASSNTTNPTVRRRFVQSAKDVANATAELVRTIKILDGSYTQENHRHCIETSRPLVEAIDELYAYAMSKEFASIPPTISSAGRQLQEPILSAAKNVVDGACRIIECSKTLIINSKDASLWQQLATHTKSVSEAIKRLATSVKEMTPGQHECERAVEELRKLFQEVDKAIMNIDSLRKTDKSAEFHQEQITSSSHFLTELVNSIRHSAKCEAERINCYMSKFITYLEPFLHHTINYVSYMTHRQEKLPLLEQSKSLVETSLQLILSTKESGGNVKHIQWHKIVDNNSDLLVKLINKLVHTIEEQSSAMAARNGLCEKIYKLISTLDSTMTTNQGHFIDYQNRMTETLRQITKTIEQIHHSSDVANLANQLTCQYNELIHVTYGAMGTATTNDLAVHIKNIVKDLGLVFIELIEKLGRDNSNSDLDILYRKLIEKISYILTVLRGSAHGIEACITAASAVSSIITDLDTAILYANSGSLNSEHVDESFSDHREAILKTAKLLVEDTKTLVAGAASSQEQLAQAARAAVRTITKLAAVVKFGAESLGTNDNEAQIMLINSIKDVAVALHNLMSVTRSASGKNIMDPEMQKLKESAKVMVTKVTSLLRTVKSVEDKAQRGTHALESTVESISQELQNFNNGQLSTTRTSPEELVHVTKQITVATAKAVSAGQSCQQDDITSAANMGRKSITDLLVICKSTACLTDDKNLQKCILDNGRTCVENYKELLETIHMLIHNPSNETKQRLLNYSRAIMQSTQELVRCAQQLKGADFIDSDDPSYRAENELLYAAQSIESAAKKLSTLKPRRKVQEVNENLNFDEQILEAAKSIMNAAGALITAATLAQKELVSQGKLSSKSSSDAHGQWSEGLISAASYVASACHVLCDAANELVQGHGTEEKLISSAKQVSSNTAALLVACKVKADFMSQSMTRLQNAGNAVKRAADTLVRSAQQAADMKQEDQPFEVSTSLVTGIAQEIKCKEAILTKERELDEARNRLKAIRLAKYGHNEQESNDST</sequence>
<evidence type="ECO:0000256" key="2">
    <source>
        <dbReference type="ARBA" id="ARBA00022490"/>
    </source>
</evidence>
<feature type="domain" description="I/LWEQ" evidence="6">
    <location>
        <begin position="2353"/>
        <end position="2591"/>
    </location>
</feature>
<dbReference type="Gene3D" id="1.20.120.230">
    <property type="entry name" value="Alpha-catenin/vinculin-like"/>
    <property type="match status" value="5"/>
</dbReference>
<dbReference type="GO" id="GO:0005178">
    <property type="term" value="F:integrin binding"/>
    <property type="evidence" value="ECO:0007669"/>
    <property type="project" value="TreeGrafter"/>
</dbReference>
<dbReference type="GO" id="GO:0030036">
    <property type="term" value="P:actin cytoskeleton organization"/>
    <property type="evidence" value="ECO:0007669"/>
    <property type="project" value="TreeGrafter"/>
</dbReference>
<proteinExistence type="predicted"/>
<dbReference type="InterPro" id="IPR014352">
    <property type="entry name" value="FERM/acyl-CoA-bd_prot_sf"/>
</dbReference>
<dbReference type="CDD" id="cd14473">
    <property type="entry name" value="FERM_B-lobe"/>
    <property type="match status" value="1"/>
</dbReference>
<accession>A0A814Z5A1</accession>
<dbReference type="CDD" id="cd17090">
    <property type="entry name" value="FERM_F1_TLN"/>
    <property type="match status" value="1"/>
</dbReference>
<reference evidence="7" key="1">
    <citation type="submission" date="2021-02" db="EMBL/GenBank/DDBJ databases">
        <authorList>
            <person name="Nowell W R."/>
        </authorList>
    </citation>
    <scope>NUCLEOTIDE SEQUENCE</scope>
</reference>
<dbReference type="InterPro" id="IPR036476">
    <property type="entry name" value="Talin_cent_sf"/>
</dbReference>
<gene>
    <name evidence="7" type="ORF">CJN711_LOCUS13906</name>
</gene>
<dbReference type="Pfam" id="PF25177">
    <property type="entry name" value="Talin_VBS2"/>
    <property type="match status" value="1"/>
</dbReference>
<dbReference type="InterPro" id="IPR036723">
    <property type="entry name" value="Alpha-catenin/vinculin-like_sf"/>
</dbReference>
<dbReference type="GO" id="GO:0005856">
    <property type="term" value="C:cytoskeleton"/>
    <property type="evidence" value="ECO:0007669"/>
    <property type="project" value="UniProtKB-SubCell"/>
</dbReference>
<evidence type="ECO:0000259" key="6">
    <source>
        <dbReference type="PROSITE" id="PS50945"/>
    </source>
</evidence>
<dbReference type="PROSITE" id="PS50057">
    <property type="entry name" value="FERM_3"/>
    <property type="match status" value="1"/>
</dbReference>
<dbReference type="InterPro" id="IPR057346">
    <property type="entry name" value="Talin1/2_VBS2"/>
</dbReference>
<keyword evidence="3" id="KW-0206">Cytoskeleton</keyword>
<evidence type="ECO:0000256" key="4">
    <source>
        <dbReference type="SAM" id="Coils"/>
    </source>
</evidence>
<dbReference type="SMART" id="SM00295">
    <property type="entry name" value="B41"/>
    <property type="match status" value="1"/>
</dbReference>
<dbReference type="SUPFAM" id="SSF109880">
    <property type="entry name" value="A middle domain of Talin 1"/>
    <property type="match status" value="1"/>
</dbReference>
<dbReference type="PANTHER" id="PTHR19981:SF1">
    <property type="entry name" value="RHEA, ISOFORM B"/>
    <property type="match status" value="1"/>
</dbReference>
<dbReference type="InterPro" id="IPR049108">
    <property type="entry name" value="Talin_R4"/>
</dbReference>
<dbReference type="GO" id="GO:0005886">
    <property type="term" value="C:plasma membrane"/>
    <property type="evidence" value="ECO:0007669"/>
    <property type="project" value="TreeGrafter"/>
</dbReference>
<dbReference type="InterPro" id="IPR015224">
    <property type="entry name" value="Talin_cent"/>
</dbReference>
<evidence type="ECO:0000256" key="1">
    <source>
        <dbReference type="ARBA" id="ARBA00004245"/>
    </source>
</evidence>
<dbReference type="InterPro" id="IPR019748">
    <property type="entry name" value="FERM_central"/>
</dbReference>
<evidence type="ECO:0000313" key="8">
    <source>
        <dbReference type="Proteomes" id="UP000663855"/>
    </source>
</evidence>
<dbReference type="Gene3D" id="1.20.1410.10">
    <property type="entry name" value="I/LWEQ domain"/>
    <property type="match status" value="1"/>
</dbReference>
<dbReference type="SMART" id="SM00307">
    <property type="entry name" value="ILWEQ"/>
    <property type="match status" value="1"/>
</dbReference>
<dbReference type="Gene3D" id="1.20.1420.10">
    <property type="entry name" value="Talin, central domain"/>
    <property type="match status" value="7"/>
</dbReference>
<dbReference type="Pfam" id="PF02174">
    <property type="entry name" value="IRS"/>
    <property type="match status" value="1"/>
</dbReference>
<dbReference type="PROSITE" id="PS50945">
    <property type="entry name" value="I_LWEQ"/>
    <property type="match status" value="1"/>
</dbReference>
<organism evidence="7 8">
    <name type="scientific">Rotaria magnacalcarata</name>
    <dbReference type="NCBI Taxonomy" id="392030"/>
    <lineage>
        <taxon>Eukaryota</taxon>
        <taxon>Metazoa</taxon>
        <taxon>Spiralia</taxon>
        <taxon>Gnathifera</taxon>
        <taxon>Rotifera</taxon>
        <taxon>Eurotatoria</taxon>
        <taxon>Bdelloidea</taxon>
        <taxon>Philodinida</taxon>
        <taxon>Philodinidae</taxon>
        <taxon>Rotaria</taxon>
    </lineage>
</organism>
<dbReference type="SUPFAM" id="SSF47220">
    <property type="entry name" value="alpha-catenin/vinculin-like"/>
    <property type="match status" value="2"/>
</dbReference>
<dbReference type="InterPro" id="IPR054060">
    <property type="entry name" value="TLN1-like_RS"/>
</dbReference>
<dbReference type="EMBL" id="CAJNOV010006215">
    <property type="protein sequence ID" value="CAF1239236.1"/>
    <property type="molecule type" value="Genomic_DNA"/>
</dbReference>
<dbReference type="InterPro" id="IPR011993">
    <property type="entry name" value="PH-like_dom_sf"/>
</dbReference>
<dbReference type="GO" id="GO:0005925">
    <property type="term" value="C:focal adhesion"/>
    <property type="evidence" value="ECO:0007669"/>
    <property type="project" value="InterPro"/>
</dbReference>
<dbReference type="SUPFAM" id="SSF47031">
    <property type="entry name" value="Second domain of FERM"/>
    <property type="match status" value="1"/>
</dbReference>
<dbReference type="InterPro" id="IPR000299">
    <property type="entry name" value="FERM_domain"/>
</dbReference>
<dbReference type="GO" id="GO:0098609">
    <property type="term" value="P:cell-cell adhesion"/>
    <property type="evidence" value="ECO:0007669"/>
    <property type="project" value="TreeGrafter"/>
</dbReference>
<dbReference type="Pfam" id="PF21865">
    <property type="entry name" value="TLN1-like_RS"/>
    <property type="match status" value="2"/>
</dbReference>
<feature type="coiled-coil region" evidence="4">
    <location>
        <begin position="1738"/>
        <end position="1765"/>
    </location>
</feature>
<dbReference type="Gene3D" id="3.10.20.90">
    <property type="entry name" value="Phosphatidylinositol 3-kinase Catalytic Subunit, Chain A, domain 1"/>
    <property type="match status" value="2"/>
</dbReference>
<dbReference type="PANTHER" id="PTHR19981">
    <property type="entry name" value="TALIN"/>
    <property type="match status" value="1"/>
</dbReference>
<dbReference type="Pfam" id="PF21896">
    <property type="entry name" value="Talin_IBS2B"/>
    <property type="match status" value="2"/>
</dbReference>
<dbReference type="InterPro" id="IPR019749">
    <property type="entry name" value="Band_41_domain"/>
</dbReference>
<evidence type="ECO:0000259" key="5">
    <source>
        <dbReference type="PROSITE" id="PS50057"/>
    </source>
</evidence>
<dbReference type="Pfam" id="PF16511">
    <property type="entry name" value="FERM_f0"/>
    <property type="match status" value="1"/>
</dbReference>
<dbReference type="InterPro" id="IPR015009">
    <property type="entry name" value="Vinculin-bd_dom"/>
</dbReference>
<dbReference type="FunFam" id="1.20.1410.10:FF:000001">
    <property type="entry name" value="Talin 2"/>
    <property type="match status" value="1"/>
</dbReference>
<dbReference type="Pfam" id="PF08913">
    <property type="entry name" value="VBS"/>
    <property type="match status" value="1"/>
</dbReference>
<dbReference type="GO" id="GO:0001726">
    <property type="term" value="C:ruffle"/>
    <property type="evidence" value="ECO:0007669"/>
    <property type="project" value="InterPro"/>
</dbReference>
<dbReference type="InterPro" id="IPR002558">
    <property type="entry name" value="ILWEQ_dom"/>
</dbReference>
<dbReference type="Gene3D" id="1.20.80.10">
    <property type="match status" value="1"/>
</dbReference>
<keyword evidence="2" id="KW-0963">Cytoplasm</keyword>
<dbReference type="CDD" id="cd10569">
    <property type="entry name" value="FERM_C_Talin"/>
    <property type="match status" value="1"/>
</dbReference>
<dbReference type="GO" id="GO:0005737">
    <property type="term" value="C:cytoplasm"/>
    <property type="evidence" value="ECO:0007669"/>
    <property type="project" value="TreeGrafter"/>
</dbReference>
<dbReference type="GO" id="GO:0005200">
    <property type="term" value="F:structural constituent of cytoskeleton"/>
    <property type="evidence" value="ECO:0007669"/>
    <property type="project" value="InterPro"/>
</dbReference>
<comment type="caution">
    <text evidence="7">The sequence shown here is derived from an EMBL/GenBank/DDBJ whole genome shotgun (WGS) entry which is preliminary data.</text>
</comment>
<dbReference type="SUPFAM" id="SSF50729">
    <property type="entry name" value="PH domain-like"/>
    <property type="match status" value="1"/>
</dbReference>
<dbReference type="InterPro" id="IPR035964">
    <property type="entry name" value="I/LWEQ_dom_sf"/>
</dbReference>
<name>A0A814Z5A1_9BILA</name>
<evidence type="ECO:0000256" key="3">
    <source>
        <dbReference type="ARBA" id="ARBA00023212"/>
    </source>
</evidence>
<dbReference type="InterPro" id="IPR035963">
    <property type="entry name" value="FERM_2"/>
</dbReference>
<dbReference type="InterPro" id="IPR054082">
    <property type="entry name" value="Talin_IBS2B"/>
</dbReference>
<dbReference type="Pfam" id="PF09141">
    <property type="entry name" value="Talin_middle"/>
    <property type="match status" value="1"/>
</dbReference>
<feature type="domain" description="FERM" evidence="5">
    <location>
        <begin position="106"/>
        <end position="426"/>
    </location>
</feature>
<dbReference type="SUPFAM" id="SSF109885">
    <property type="entry name" value="I/LWEQ domain"/>
    <property type="match status" value="4"/>
</dbReference>
<dbReference type="FunFam" id="2.30.29.30:FF:000028">
    <property type="entry name" value="Talin 2"/>
    <property type="match status" value="1"/>
</dbReference>
<dbReference type="InterPro" id="IPR002404">
    <property type="entry name" value="IRS_PTB"/>
</dbReference>
<dbReference type="SMART" id="SM01244">
    <property type="entry name" value="IRS"/>
    <property type="match status" value="1"/>
</dbReference>
<dbReference type="Pfam" id="PF01608">
    <property type="entry name" value="I_LWEQ"/>
    <property type="match status" value="1"/>
</dbReference>
<dbReference type="Proteomes" id="UP000663855">
    <property type="component" value="Unassembled WGS sequence"/>
</dbReference>
<dbReference type="InterPro" id="IPR032425">
    <property type="entry name" value="FERM_f0"/>
</dbReference>
<comment type="subcellular location">
    <subcellularLocation>
        <location evidence="1">Cytoplasm</location>
        <location evidence="1">Cytoskeleton</location>
    </subcellularLocation>
</comment>
<evidence type="ECO:0000313" key="7">
    <source>
        <dbReference type="EMBL" id="CAF1239236.1"/>
    </source>
</evidence>
<dbReference type="FunFam" id="1.20.80.10:FF:000007">
    <property type="entry name" value="Talin 2"/>
    <property type="match status" value="1"/>
</dbReference>
<keyword evidence="4" id="KW-0175">Coiled coil</keyword>
<dbReference type="GO" id="GO:0051015">
    <property type="term" value="F:actin filament binding"/>
    <property type="evidence" value="ECO:0007669"/>
    <property type="project" value="InterPro"/>
</dbReference>
<dbReference type="Gene3D" id="2.30.29.30">
    <property type="entry name" value="Pleckstrin-homology domain (PH domain)/Phosphotyrosine-binding domain (PTB)"/>
    <property type="match status" value="1"/>
</dbReference>
<protein>
    <submittedName>
        <fullName evidence="7">Uncharacterized protein</fullName>
    </submittedName>
</protein>
<dbReference type="Pfam" id="PF21692">
    <property type="entry name" value="Talin_R4"/>
    <property type="match status" value="1"/>
</dbReference>